<organism evidence="1 2">
    <name type="scientific">Pyropia yezoensis</name>
    <name type="common">Susabi-nori</name>
    <name type="synonym">Porphyra yezoensis</name>
    <dbReference type="NCBI Taxonomy" id="2788"/>
    <lineage>
        <taxon>Eukaryota</taxon>
        <taxon>Rhodophyta</taxon>
        <taxon>Bangiophyceae</taxon>
        <taxon>Bangiales</taxon>
        <taxon>Bangiaceae</taxon>
        <taxon>Pyropia</taxon>
    </lineage>
</organism>
<evidence type="ECO:0000313" key="1">
    <source>
        <dbReference type="EMBL" id="KAK1858028.1"/>
    </source>
</evidence>
<reference evidence="1" key="1">
    <citation type="submission" date="2019-11" db="EMBL/GenBank/DDBJ databases">
        <title>Nori genome reveals adaptations in red seaweeds to the harsh intertidal environment.</title>
        <authorList>
            <person name="Wang D."/>
            <person name="Mao Y."/>
        </authorList>
    </citation>
    <scope>NUCLEOTIDE SEQUENCE</scope>
    <source>
        <tissue evidence="1">Gametophyte</tissue>
    </source>
</reference>
<name>A0ACC3BK85_PYRYE</name>
<sequence length="166" mass="18349">MAVVNLVVLLAGLANPAAATAAQERSRLVVVAMVSPRELPEMWRFNQVLVVVQGLLMEFLMVWTGSCSLGRLAFLLHPLLRMAPVVLLELVPPATSQALIAVCLVARRVRQTQQTWTGLCLLGRYILCLRRTVTVGRRESAGPVGPSYHDDVHEPRRWRDLLPPPG</sequence>
<accession>A0ACC3BK85</accession>
<dbReference type="Proteomes" id="UP000798662">
    <property type="component" value="Chromosome 1"/>
</dbReference>
<protein>
    <submittedName>
        <fullName evidence="1">Uncharacterized protein</fullName>
    </submittedName>
</protein>
<evidence type="ECO:0000313" key="2">
    <source>
        <dbReference type="Proteomes" id="UP000798662"/>
    </source>
</evidence>
<comment type="caution">
    <text evidence="1">The sequence shown here is derived from an EMBL/GenBank/DDBJ whole genome shotgun (WGS) entry which is preliminary data.</text>
</comment>
<gene>
    <name evidence="1" type="ORF">I4F81_000642</name>
</gene>
<keyword evidence="2" id="KW-1185">Reference proteome</keyword>
<proteinExistence type="predicted"/>
<dbReference type="EMBL" id="CM020618">
    <property type="protein sequence ID" value="KAK1858028.1"/>
    <property type="molecule type" value="Genomic_DNA"/>
</dbReference>